<keyword evidence="2" id="KW-1185">Reference proteome</keyword>
<gene>
    <name evidence="1" type="ORF">GL263_24485</name>
</gene>
<evidence type="ECO:0000313" key="2">
    <source>
        <dbReference type="Proteomes" id="UP000766698"/>
    </source>
</evidence>
<organism evidence="1 2">
    <name type="scientific">Streptomyces durbertensis</name>
    <dbReference type="NCBI Taxonomy" id="2448886"/>
    <lineage>
        <taxon>Bacteria</taxon>
        <taxon>Bacillati</taxon>
        <taxon>Actinomycetota</taxon>
        <taxon>Actinomycetes</taxon>
        <taxon>Kitasatosporales</taxon>
        <taxon>Streptomycetaceae</taxon>
        <taxon>Streptomyces</taxon>
    </lineage>
</organism>
<dbReference type="Proteomes" id="UP000766698">
    <property type="component" value="Unassembled WGS sequence"/>
</dbReference>
<dbReference type="EMBL" id="WMLF01000570">
    <property type="protein sequence ID" value="MBB1246684.1"/>
    <property type="molecule type" value="Genomic_DNA"/>
</dbReference>
<sequence length="101" mass="11299">MGIDTDCAIRPVRPEEWPQVKELRLAALRDPAAPIAFLETYEEAAAISHEDRRKHLEFIQAAIARMSAASITTKSWLIPLVTLTYGYSLTQSVTEVELVES</sequence>
<proteinExistence type="predicted"/>
<reference evidence="2" key="1">
    <citation type="journal article" date="2020" name="Syst. Appl. Microbiol.">
        <title>Streptomyces alkaliterrae sp. nov., isolated from an alkaline soil, and emended descriptions of Streptomyces alkaliphilus, Streptomyces calidiresistens and Streptomyces durbertensis.</title>
        <authorList>
            <person name="Swiecimska M."/>
            <person name="Golinska P."/>
            <person name="Nouioui I."/>
            <person name="Wypij M."/>
            <person name="Rai M."/>
            <person name="Sangal V."/>
            <person name="Goodfellow M."/>
        </authorList>
    </citation>
    <scope>NUCLEOTIDE SEQUENCE [LARGE SCALE GENOMIC DNA]</scope>
    <source>
        <strain evidence="2">DSM 104538</strain>
    </source>
</reference>
<accession>A0ABR6EMV1</accession>
<evidence type="ECO:0000313" key="1">
    <source>
        <dbReference type="EMBL" id="MBB1246684.1"/>
    </source>
</evidence>
<protein>
    <recommendedName>
        <fullName evidence="3">Acetyltransferase</fullName>
    </recommendedName>
</protein>
<comment type="caution">
    <text evidence="1">The sequence shown here is derived from an EMBL/GenBank/DDBJ whole genome shotgun (WGS) entry which is preliminary data.</text>
</comment>
<dbReference type="RefSeq" id="WP_182857922.1">
    <property type="nucleotide sequence ID" value="NZ_WMLF01000570.1"/>
</dbReference>
<name>A0ABR6EMV1_9ACTN</name>
<evidence type="ECO:0008006" key="3">
    <source>
        <dbReference type="Google" id="ProtNLM"/>
    </source>
</evidence>